<feature type="compositionally biased region" description="Polar residues" evidence="1">
    <location>
        <begin position="97"/>
        <end position="106"/>
    </location>
</feature>
<dbReference type="AlphaFoldDB" id="A0A3N4G2F5"/>
<evidence type="ECO:0000313" key="4">
    <source>
        <dbReference type="Proteomes" id="UP000267536"/>
    </source>
</evidence>
<organism evidence="3 4">
    <name type="scientific">Gordonia oryzae</name>
    <dbReference type="NCBI Taxonomy" id="2487349"/>
    <lineage>
        <taxon>Bacteria</taxon>
        <taxon>Bacillati</taxon>
        <taxon>Actinomycetota</taxon>
        <taxon>Actinomycetes</taxon>
        <taxon>Mycobacteriales</taxon>
        <taxon>Gordoniaceae</taxon>
        <taxon>Gordonia</taxon>
    </lineage>
</organism>
<comment type="caution">
    <text evidence="3">The sequence shown here is derived from an EMBL/GenBank/DDBJ whole genome shotgun (WGS) entry which is preliminary data.</text>
</comment>
<evidence type="ECO:0000313" key="3">
    <source>
        <dbReference type="EMBL" id="RPA56438.1"/>
    </source>
</evidence>
<feature type="region of interest" description="Disordered" evidence="1">
    <location>
        <begin position="84"/>
        <end position="115"/>
    </location>
</feature>
<dbReference type="Proteomes" id="UP000267536">
    <property type="component" value="Unassembled WGS sequence"/>
</dbReference>
<protein>
    <submittedName>
        <fullName evidence="3">Transcriptional regulator</fullName>
    </submittedName>
</protein>
<feature type="transmembrane region" description="Helical" evidence="2">
    <location>
        <begin position="45"/>
        <end position="62"/>
    </location>
</feature>
<dbReference type="EMBL" id="RKMH01000024">
    <property type="protein sequence ID" value="RPA56438.1"/>
    <property type="molecule type" value="Genomic_DNA"/>
</dbReference>
<feature type="transmembrane region" description="Helical" evidence="2">
    <location>
        <begin position="12"/>
        <end position="33"/>
    </location>
</feature>
<keyword evidence="4" id="KW-1185">Reference proteome</keyword>
<gene>
    <name evidence="3" type="ORF">EF294_20980</name>
</gene>
<evidence type="ECO:0000256" key="1">
    <source>
        <dbReference type="SAM" id="MobiDB-lite"/>
    </source>
</evidence>
<keyword evidence="2" id="KW-1133">Transmembrane helix</keyword>
<proteinExistence type="predicted"/>
<evidence type="ECO:0000256" key="2">
    <source>
        <dbReference type="SAM" id="Phobius"/>
    </source>
</evidence>
<dbReference type="RefSeq" id="WP_123933029.1">
    <property type="nucleotide sequence ID" value="NZ_JBPSDP010000023.1"/>
</dbReference>
<sequence length="153" mass="17021">MSQQPGRRRHRPALLVLVVVAAIVCLSLAWWQWDTYEAGGTGQNLGYALQWPAFGFAFLWAYRRFVVLESDPEELQRATAARGMTEIPEDLLPERASTPSASSLHETTVADDDSGLREYNEYLAELSAADHAHGDRRLTTATPDSSVSEDRSK</sequence>
<feature type="region of interest" description="Disordered" evidence="1">
    <location>
        <begin position="131"/>
        <end position="153"/>
    </location>
</feature>
<keyword evidence="2" id="KW-0472">Membrane</keyword>
<accession>A0A3N4G2F5</accession>
<keyword evidence="2" id="KW-0812">Transmembrane</keyword>
<reference evidence="3 4" key="1">
    <citation type="submission" date="2018-11" db="EMBL/GenBank/DDBJ databases">
        <title>Draft genome sequence of Gordonia sp. RS15-1S isolated from rice stems.</title>
        <authorList>
            <person name="Muangham S."/>
        </authorList>
    </citation>
    <scope>NUCLEOTIDE SEQUENCE [LARGE SCALE GENOMIC DNA]</scope>
    <source>
        <strain evidence="3 4">RS15-1S</strain>
    </source>
</reference>
<dbReference type="OrthoDB" id="5187941at2"/>
<name>A0A3N4G2F5_9ACTN</name>